<accession>A0A4Z0Q6F8</accession>
<keyword evidence="4" id="KW-1185">Reference proteome</keyword>
<reference evidence="3 4" key="1">
    <citation type="submission" date="2019-04" db="EMBL/GenBank/DDBJ databases">
        <authorList>
            <person name="Feng G."/>
            <person name="Zhang J."/>
            <person name="Zhu H."/>
        </authorList>
    </citation>
    <scope>NUCLEOTIDE SEQUENCE [LARGE SCALE GENOMIC DNA]</scope>
    <source>
        <strain evidence="3 4">JCM 31653</strain>
    </source>
</reference>
<keyword evidence="1" id="KW-1133">Transmembrane helix</keyword>
<evidence type="ECO:0000313" key="3">
    <source>
        <dbReference type="EMBL" id="TGE24641.1"/>
    </source>
</evidence>
<feature type="transmembrane region" description="Helical" evidence="1">
    <location>
        <begin position="87"/>
        <end position="106"/>
    </location>
</feature>
<dbReference type="Pfam" id="PF01757">
    <property type="entry name" value="Acyl_transf_3"/>
    <property type="match status" value="1"/>
</dbReference>
<evidence type="ECO:0000256" key="1">
    <source>
        <dbReference type="SAM" id="Phobius"/>
    </source>
</evidence>
<comment type="caution">
    <text evidence="3">The sequence shown here is derived from an EMBL/GenBank/DDBJ whole genome shotgun (WGS) entry which is preliminary data.</text>
</comment>
<keyword evidence="1" id="KW-0472">Membrane</keyword>
<feature type="transmembrane region" description="Helical" evidence="1">
    <location>
        <begin position="260"/>
        <end position="285"/>
    </location>
</feature>
<keyword evidence="1" id="KW-0812">Transmembrane</keyword>
<feature type="transmembrane region" description="Helical" evidence="1">
    <location>
        <begin position="192"/>
        <end position="213"/>
    </location>
</feature>
<dbReference type="EMBL" id="SRLC01000001">
    <property type="protein sequence ID" value="TGE24641.1"/>
    <property type="molecule type" value="Genomic_DNA"/>
</dbReference>
<dbReference type="Proteomes" id="UP000297549">
    <property type="component" value="Unassembled WGS sequence"/>
</dbReference>
<dbReference type="GO" id="GO:0016020">
    <property type="term" value="C:membrane"/>
    <property type="evidence" value="ECO:0007669"/>
    <property type="project" value="TreeGrafter"/>
</dbReference>
<dbReference type="GO" id="GO:0016747">
    <property type="term" value="F:acyltransferase activity, transferring groups other than amino-acyl groups"/>
    <property type="evidence" value="ECO:0007669"/>
    <property type="project" value="InterPro"/>
</dbReference>
<dbReference type="PANTHER" id="PTHR23028">
    <property type="entry name" value="ACETYLTRANSFERASE"/>
    <property type="match status" value="1"/>
</dbReference>
<feature type="transmembrane region" description="Helical" evidence="1">
    <location>
        <begin position="222"/>
        <end position="240"/>
    </location>
</feature>
<feature type="domain" description="Acyltransferase 3" evidence="2">
    <location>
        <begin position="9"/>
        <end position="340"/>
    </location>
</feature>
<keyword evidence="3" id="KW-0012">Acyltransferase</keyword>
<name>A0A4Z0Q6F8_9BACT</name>
<gene>
    <name evidence="3" type="ORF">E5K00_05345</name>
</gene>
<organism evidence="3 4">
    <name type="scientific">Hymenobacter aquaticus</name>
    <dbReference type="NCBI Taxonomy" id="1867101"/>
    <lineage>
        <taxon>Bacteria</taxon>
        <taxon>Pseudomonadati</taxon>
        <taxon>Bacteroidota</taxon>
        <taxon>Cytophagia</taxon>
        <taxon>Cytophagales</taxon>
        <taxon>Hymenobacteraceae</taxon>
        <taxon>Hymenobacter</taxon>
    </lineage>
</organism>
<dbReference type="GO" id="GO:0000271">
    <property type="term" value="P:polysaccharide biosynthetic process"/>
    <property type="evidence" value="ECO:0007669"/>
    <property type="project" value="TreeGrafter"/>
</dbReference>
<feature type="transmembrane region" description="Helical" evidence="1">
    <location>
        <begin position="47"/>
        <end position="67"/>
    </location>
</feature>
<dbReference type="InterPro" id="IPR050879">
    <property type="entry name" value="Acyltransferase_3"/>
</dbReference>
<dbReference type="AlphaFoldDB" id="A0A4Z0Q6F8"/>
<evidence type="ECO:0000259" key="2">
    <source>
        <dbReference type="Pfam" id="PF01757"/>
    </source>
</evidence>
<protein>
    <submittedName>
        <fullName evidence="3">Acyltransferase</fullName>
    </submittedName>
</protein>
<feature type="transmembrane region" description="Helical" evidence="1">
    <location>
        <begin position="321"/>
        <end position="343"/>
    </location>
</feature>
<feature type="transmembrane region" description="Helical" evidence="1">
    <location>
        <begin position="162"/>
        <end position="180"/>
    </location>
</feature>
<evidence type="ECO:0000313" key="4">
    <source>
        <dbReference type="Proteomes" id="UP000297549"/>
    </source>
</evidence>
<keyword evidence="3" id="KW-0808">Transferase</keyword>
<feature type="transmembrane region" description="Helical" evidence="1">
    <location>
        <begin position="137"/>
        <end position="155"/>
    </location>
</feature>
<proteinExistence type="predicted"/>
<dbReference type="InterPro" id="IPR002656">
    <property type="entry name" value="Acyl_transf_3_dom"/>
</dbReference>
<feature type="transmembrane region" description="Helical" evidence="1">
    <location>
        <begin position="297"/>
        <end position="315"/>
    </location>
</feature>
<sequence length="367" mass="39935">MKPASYFPALTGLRAVAAFCVFFFHFPPVAAGGPALQRVLHAVCREGHLGVSLFFTLSGFLICRRYYRVQFGGRELAGYALRRWARIYPVFFLVTTLTFVGTRLFLADNGLQLYLVNITLLKGFAADWAFTGVAQTWSLTVEECFYLLAPLLFWLGRRFSPGVWPGVILALLGLGGWLYATPNFTFANAHFMLVATLFGRSTEFLLGAAFALLPPSRVGRRATWLGSIGLIVLVAALTAIQLHTGNVSIDTAPGVAVNHLLLPAATGLLLYGLATEITALQGLLSSTPLQVAGRASYCFYLLHMGLWHDWLVRWLPAGGPAAVQVALVFVLTLAAAILLYYLVEKPLHGLLLRRLAPGPQAPSAVPF</sequence>
<dbReference type="PANTHER" id="PTHR23028:SF53">
    <property type="entry name" value="ACYL_TRANSF_3 DOMAIN-CONTAINING PROTEIN"/>
    <property type="match status" value="1"/>
</dbReference>
<dbReference type="OrthoDB" id="9796461at2"/>
<dbReference type="RefSeq" id="WP_135462222.1">
    <property type="nucleotide sequence ID" value="NZ_SRLC01000001.1"/>
</dbReference>